<evidence type="ECO:0000313" key="1">
    <source>
        <dbReference type="EMBL" id="SDG10998.1"/>
    </source>
</evidence>
<sequence>MANLVETVNQLEALSATKVAEFEKKLQEMQNNFEDQKLTYKNQVETDLTQFKQTMREEYDKKFLEVESDLRNKSQLSIGQIEDEIANRREDLTQKIAEKVVKEIWQ</sequence>
<name>A0A1G7RJN9_9LACT</name>
<dbReference type="EMBL" id="FNCK01000003">
    <property type="protein sequence ID" value="SDG10998.1"/>
    <property type="molecule type" value="Genomic_DNA"/>
</dbReference>
<dbReference type="Proteomes" id="UP000199708">
    <property type="component" value="Unassembled WGS sequence"/>
</dbReference>
<protein>
    <submittedName>
        <fullName evidence="1">Uncharacterized protein</fullName>
    </submittedName>
</protein>
<dbReference type="OrthoDB" id="2139805at2"/>
<keyword evidence="2" id="KW-1185">Reference proteome</keyword>
<organism evidence="1 2">
    <name type="scientific">Facklamia miroungae</name>
    <dbReference type="NCBI Taxonomy" id="120956"/>
    <lineage>
        <taxon>Bacteria</taxon>
        <taxon>Bacillati</taxon>
        <taxon>Bacillota</taxon>
        <taxon>Bacilli</taxon>
        <taxon>Lactobacillales</taxon>
        <taxon>Aerococcaceae</taxon>
        <taxon>Facklamia</taxon>
    </lineage>
</organism>
<dbReference type="STRING" id="120956.SAMN05421791_10369"/>
<dbReference type="RefSeq" id="WP_090289483.1">
    <property type="nucleotide sequence ID" value="NZ_FNCK01000003.1"/>
</dbReference>
<gene>
    <name evidence="1" type="ORF">SAMN05421791_10369</name>
</gene>
<evidence type="ECO:0000313" key="2">
    <source>
        <dbReference type="Proteomes" id="UP000199708"/>
    </source>
</evidence>
<reference evidence="1 2" key="1">
    <citation type="submission" date="2016-10" db="EMBL/GenBank/DDBJ databases">
        <authorList>
            <person name="de Groot N.N."/>
        </authorList>
    </citation>
    <scope>NUCLEOTIDE SEQUENCE [LARGE SCALE GENOMIC DNA]</scope>
    <source>
        <strain evidence="1 2">ATCC BAA-466</strain>
    </source>
</reference>
<dbReference type="AlphaFoldDB" id="A0A1G7RJN9"/>
<accession>A0A1G7RJN9</accession>
<proteinExistence type="predicted"/>